<dbReference type="GO" id="GO:0033013">
    <property type="term" value="P:tetrapyrrole metabolic process"/>
    <property type="evidence" value="ECO:0007669"/>
    <property type="project" value="UniProtKB-ARBA"/>
</dbReference>
<evidence type="ECO:0000256" key="4">
    <source>
        <dbReference type="ARBA" id="ARBA00022989"/>
    </source>
</evidence>
<gene>
    <name evidence="7" type="ORF">MICH65_0465</name>
</gene>
<evidence type="ECO:0000256" key="2">
    <source>
        <dbReference type="ARBA" id="ARBA00007524"/>
    </source>
</evidence>
<dbReference type="EMBL" id="CP047901">
    <property type="protein sequence ID" value="QHO63446.1"/>
    <property type="molecule type" value="Genomic_DNA"/>
</dbReference>
<dbReference type="Pfam" id="PF03073">
    <property type="entry name" value="TspO_MBR"/>
    <property type="match status" value="1"/>
</dbReference>
<dbReference type="PANTHER" id="PTHR10057:SF0">
    <property type="entry name" value="TRANSLOCATOR PROTEIN"/>
    <property type="match status" value="1"/>
</dbReference>
<comment type="similarity">
    <text evidence="2">Belongs to the TspO/BZRP family.</text>
</comment>
<accession>A0A857N5V9</accession>
<sequence length="155" mass="17950">MNKPLRLIISLGTPLLVGFVGSYFTTPNIPTWYATLTKPALNPPSWVFAPVWTALYLLMGYAFYLIWTQKTKLNKTHAYVLFFIQLFLNLIWSYLFFALRLPPLALVEIIILWLAILLTIIKFKAINKLAAYLLIPYILWVSFATYLTFQVVLLN</sequence>
<dbReference type="FunFam" id="1.20.1260.100:FF:000001">
    <property type="entry name" value="translocator protein 2"/>
    <property type="match status" value="1"/>
</dbReference>
<evidence type="ECO:0000256" key="3">
    <source>
        <dbReference type="ARBA" id="ARBA00022692"/>
    </source>
</evidence>
<dbReference type="KEGG" id="caqa:MICH65_0465"/>
<evidence type="ECO:0008006" key="9">
    <source>
        <dbReference type="Google" id="ProtNLM"/>
    </source>
</evidence>
<comment type="subcellular location">
    <subcellularLocation>
        <location evidence="1">Membrane</location>
        <topology evidence="1">Multi-pass membrane protein</topology>
    </subcellularLocation>
</comment>
<evidence type="ECO:0000256" key="1">
    <source>
        <dbReference type="ARBA" id="ARBA00004141"/>
    </source>
</evidence>
<feature type="transmembrane region" description="Helical" evidence="6">
    <location>
        <begin position="79"/>
        <end position="97"/>
    </location>
</feature>
<feature type="transmembrane region" description="Helical" evidence="6">
    <location>
        <begin position="46"/>
        <end position="67"/>
    </location>
</feature>
<evidence type="ECO:0000313" key="7">
    <source>
        <dbReference type="EMBL" id="QHO63446.1"/>
    </source>
</evidence>
<dbReference type="InterPro" id="IPR004307">
    <property type="entry name" value="TspO_MBR"/>
</dbReference>
<protein>
    <recommendedName>
        <fullName evidence="9">Tryptophan-rich sensory protein</fullName>
    </recommendedName>
</protein>
<feature type="transmembrane region" description="Helical" evidence="6">
    <location>
        <begin position="133"/>
        <end position="153"/>
    </location>
</feature>
<keyword evidence="4 6" id="KW-1133">Transmembrane helix</keyword>
<dbReference type="PIRSF" id="PIRSF005859">
    <property type="entry name" value="PBR"/>
    <property type="match status" value="1"/>
</dbReference>
<keyword evidence="5 6" id="KW-0472">Membrane</keyword>
<name>A0A857N5V9_9BACT</name>
<evidence type="ECO:0000313" key="8">
    <source>
        <dbReference type="Proteomes" id="UP000463983"/>
    </source>
</evidence>
<dbReference type="Gene3D" id="1.20.1260.100">
    <property type="entry name" value="TspO/MBR protein"/>
    <property type="match status" value="1"/>
</dbReference>
<evidence type="ECO:0000256" key="6">
    <source>
        <dbReference type="SAM" id="Phobius"/>
    </source>
</evidence>
<dbReference type="CDD" id="cd15904">
    <property type="entry name" value="TSPO_MBR"/>
    <property type="match status" value="1"/>
</dbReference>
<dbReference type="GO" id="GO:0016020">
    <property type="term" value="C:membrane"/>
    <property type="evidence" value="ECO:0007669"/>
    <property type="project" value="UniProtKB-SubCell"/>
</dbReference>
<evidence type="ECO:0000256" key="5">
    <source>
        <dbReference type="ARBA" id="ARBA00023136"/>
    </source>
</evidence>
<keyword evidence="3 6" id="KW-0812">Transmembrane</keyword>
<dbReference type="AlphaFoldDB" id="A0A857N5V9"/>
<dbReference type="InterPro" id="IPR038330">
    <property type="entry name" value="TspO/MBR-related_sf"/>
</dbReference>
<proteinExistence type="inferred from homology"/>
<dbReference type="Proteomes" id="UP000463983">
    <property type="component" value="Chromosome"/>
</dbReference>
<keyword evidence="8" id="KW-1185">Reference proteome</keyword>
<dbReference type="PANTHER" id="PTHR10057">
    <property type="entry name" value="PERIPHERAL-TYPE BENZODIAZEPINE RECEPTOR"/>
    <property type="match status" value="1"/>
</dbReference>
<feature type="transmembrane region" description="Helical" evidence="6">
    <location>
        <begin position="7"/>
        <end position="26"/>
    </location>
</feature>
<reference evidence="8" key="1">
    <citation type="journal article" date="2020" name="Microorganisms">
        <title>Complete Genome of a Member of a New Bacterial Lineage in the Microgenomates Group Reveals an Unusual Nucleotide Composition Disparity Between Two Strands of DNA and Limited Metabolic Potential.</title>
        <authorList>
            <person name="Kadnikov V.V."/>
            <person name="Mardanov A.V."/>
            <person name="Beletsky A.V."/>
            <person name="Karnachuk O.V."/>
            <person name="Ravin N.V."/>
        </authorList>
    </citation>
    <scope>NUCLEOTIDE SEQUENCE [LARGE SCALE GENOMIC DNA]</scope>
</reference>
<organism evidence="7 8">
    <name type="scientific">Candidatus Chazhemtobacterium aquaticus</name>
    <dbReference type="NCBI Taxonomy" id="2715735"/>
    <lineage>
        <taxon>Bacteria</taxon>
        <taxon>Candidatus Chazhemtobacteraceae</taxon>
        <taxon>Candidatus Chazhemtobacterium</taxon>
    </lineage>
</organism>
<dbReference type="RefSeq" id="WP_161931827.1">
    <property type="nucleotide sequence ID" value="NZ_CP047901.1"/>
</dbReference>
<feature type="transmembrane region" description="Helical" evidence="6">
    <location>
        <begin position="103"/>
        <end position="121"/>
    </location>
</feature>